<accession>K9GVX2</accession>
<proteinExistence type="predicted"/>
<dbReference type="STRING" id="1238182.C882_0176"/>
<evidence type="ECO:0000313" key="1">
    <source>
        <dbReference type="EMBL" id="EKV30095.1"/>
    </source>
</evidence>
<reference evidence="1 2" key="1">
    <citation type="journal article" date="2013" name="Genome Announc.">
        <title>Draft Genome Sequence of an Alphaproteobacterium, Caenispirillum salinarum AK4(T), Isolated from a Solar Saltern.</title>
        <authorList>
            <person name="Khatri I."/>
            <person name="Singh A."/>
            <person name="Korpole S."/>
            <person name="Pinnaka A.K."/>
            <person name="Subramanian S."/>
        </authorList>
    </citation>
    <scope>NUCLEOTIDE SEQUENCE [LARGE SCALE GENOMIC DNA]</scope>
    <source>
        <strain evidence="1 2">AK4</strain>
    </source>
</reference>
<dbReference type="InterPro" id="IPR014543">
    <property type="entry name" value="UCP028291"/>
</dbReference>
<dbReference type="OrthoDB" id="9806511at2"/>
<organism evidence="1 2">
    <name type="scientific">Caenispirillum salinarum AK4</name>
    <dbReference type="NCBI Taxonomy" id="1238182"/>
    <lineage>
        <taxon>Bacteria</taxon>
        <taxon>Pseudomonadati</taxon>
        <taxon>Pseudomonadota</taxon>
        <taxon>Alphaproteobacteria</taxon>
        <taxon>Rhodospirillales</taxon>
        <taxon>Novispirillaceae</taxon>
        <taxon>Caenispirillum</taxon>
    </lineage>
</organism>
<dbReference type="Gene3D" id="3.30.310.50">
    <property type="entry name" value="Alpha-D-phosphohexomutase, C-terminal domain"/>
    <property type="match status" value="1"/>
</dbReference>
<sequence length="100" mass="11185">MTQETFTAAARAETPAAARYLGQLSKHFAHKIRVDYAADATPPEGLAHFPWGTCRMRAEGGALAVEATADTSDGLERIKHVVDDHLRRFAWREKLVLHWD</sequence>
<gene>
    <name evidence="1" type="ORF">C882_0176</name>
</gene>
<name>K9GVX2_9PROT</name>
<evidence type="ECO:0008006" key="3">
    <source>
        <dbReference type="Google" id="ProtNLM"/>
    </source>
</evidence>
<dbReference type="eggNOG" id="COG3553">
    <property type="taxonomic scope" value="Bacteria"/>
</dbReference>
<dbReference type="EMBL" id="ANHY01000010">
    <property type="protein sequence ID" value="EKV30095.1"/>
    <property type="molecule type" value="Genomic_DNA"/>
</dbReference>
<dbReference type="RefSeq" id="WP_009540836.1">
    <property type="nucleotide sequence ID" value="NZ_ANHY01000010.1"/>
</dbReference>
<comment type="caution">
    <text evidence="1">The sequence shown here is derived from an EMBL/GenBank/DDBJ whole genome shotgun (WGS) entry which is preliminary data.</text>
</comment>
<evidence type="ECO:0000313" key="2">
    <source>
        <dbReference type="Proteomes" id="UP000009881"/>
    </source>
</evidence>
<dbReference type="Pfam" id="PF09981">
    <property type="entry name" value="DUF2218"/>
    <property type="match status" value="1"/>
</dbReference>
<dbReference type="Proteomes" id="UP000009881">
    <property type="component" value="Unassembled WGS sequence"/>
</dbReference>
<dbReference type="AlphaFoldDB" id="K9GVX2"/>
<keyword evidence="2" id="KW-1185">Reference proteome</keyword>
<protein>
    <recommendedName>
        <fullName evidence="3">2,4-dihydroxyhept-2-ene-1,7-dioic acid aldolase</fullName>
    </recommendedName>
</protein>